<feature type="domain" description="GGDEF" evidence="2">
    <location>
        <begin position="316"/>
        <end position="450"/>
    </location>
</feature>
<dbReference type="Pfam" id="PF00990">
    <property type="entry name" value="GGDEF"/>
    <property type="match status" value="1"/>
</dbReference>
<keyword evidence="1" id="KW-0472">Membrane</keyword>
<dbReference type="GO" id="GO:1902201">
    <property type="term" value="P:negative regulation of bacterial-type flagellum-dependent cell motility"/>
    <property type="evidence" value="ECO:0007669"/>
    <property type="project" value="TreeGrafter"/>
</dbReference>
<dbReference type="InterPro" id="IPR029016">
    <property type="entry name" value="GAF-like_dom_sf"/>
</dbReference>
<dbReference type="Gene3D" id="3.30.70.270">
    <property type="match status" value="1"/>
</dbReference>
<evidence type="ECO:0000313" key="3">
    <source>
        <dbReference type="EMBL" id="CBH96715.1"/>
    </source>
</evidence>
<keyword evidence="1" id="KW-0812">Transmembrane</keyword>
<proteinExistence type="predicted"/>
<dbReference type="NCBIfam" id="TIGR00254">
    <property type="entry name" value="GGDEF"/>
    <property type="match status" value="1"/>
</dbReference>
<accession>E6PP63</accession>
<protein>
    <submittedName>
        <fullName evidence="3">GGDEF domain protein</fullName>
    </submittedName>
</protein>
<dbReference type="CDD" id="cd01949">
    <property type="entry name" value="GGDEF"/>
    <property type="match status" value="1"/>
</dbReference>
<feature type="transmembrane region" description="Helical" evidence="1">
    <location>
        <begin position="42"/>
        <end position="63"/>
    </location>
</feature>
<gene>
    <name evidence="3" type="ORF">CARN2_2431</name>
</gene>
<dbReference type="InterPro" id="IPR029787">
    <property type="entry name" value="Nucleotide_cyclase"/>
</dbReference>
<organism evidence="3">
    <name type="scientific">mine drainage metagenome</name>
    <dbReference type="NCBI Taxonomy" id="410659"/>
    <lineage>
        <taxon>unclassified sequences</taxon>
        <taxon>metagenomes</taxon>
        <taxon>ecological metagenomes</taxon>
    </lineage>
</organism>
<evidence type="ECO:0000256" key="1">
    <source>
        <dbReference type="SAM" id="Phobius"/>
    </source>
</evidence>
<dbReference type="InterPro" id="IPR000160">
    <property type="entry name" value="GGDEF_dom"/>
</dbReference>
<sequence length="460" mass="50016">MTSRHVFRDLAWGMLVLGAAMGIVFPWALLALGVPAQVVQGALFLLACLLAGLVVGGLNFLLARRIVRPRLMRLAQRMQQVRQAMHQATYSGDWSTCDPEICRIDETDEGELGSVAQSYNGLLHALHNAHIFEERLRDFNQALSSKLDLVTLGAHALQTLRQASGAEAGALILERQGEWKILAAQGLVEPQRLIQSPAFLAVRDHVAPRRITLPEGVQVDAVVAQFTPADVLLMPCQHHGLTLAWLVLAASQSFADSVLHTLPVMMTGLGLALNNALLHDDLQRVAALDPLTGVYNRRFGLARLDEELSRSERSHQPLAVLMLDLDHFKRVNDTYGHLAGDKVLLRTASLCKMALREGDVLLRYGGEEFMAILPGANADDARQVAERIRHALSTTPIEIGDARLQVTASLGVAFTPSHTPVAADKLIAEADARLYAAKASGRNRVVSSEAMPAATVRARS</sequence>
<evidence type="ECO:0000259" key="2">
    <source>
        <dbReference type="PROSITE" id="PS50887"/>
    </source>
</evidence>
<dbReference type="PROSITE" id="PS50887">
    <property type="entry name" value="GGDEF"/>
    <property type="match status" value="1"/>
</dbReference>
<dbReference type="InterPro" id="IPR043128">
    <property type="entry name" value="Rev_trsase/Diguanyl_cyclase"/>
</dbReference>
<dbReference type="GO" id="GO:0052621">
    <property type="term" value="F:diguanylate cyclase activity"/>
    <property type="evidence" value="ECO:0007669"/>
    <property type="project" value="TreeGrafter"/>
</dbReference>
<name>E6PP63_9ZZZZ</name>
<keyword evidence="1" id="KW-1133">Transmembrane helix</keyword>
<reference evidence="3" key="1">
    <citation type="submission" date="2009-10" db="EMBL/GenBank/DDBJ databases">
        <title>Diversity of trophic interactions inside an arsenic-rich microbial ecosystem.</title>
        <authorList>
            <person name="Bertin P.N."/>
            <person name="Heinrich-Salmeron A."/>
            <person name="Pelletier E."/>
            <person name="Goulhen-Chollet F."/>
            <person name="Arsene-Ploetze F."/>
            <person name="Gallien S."/>
            <person name="Calteau A."/>
            <person name="Vallenet D."/>
            <person name="Casiot C."/>
            <person name="Chane-Woon-Ming B."/>
            <person name="Giloteaux L."/>
            <person name="Barakat M."/>
            <person name="Bonnefoy V."/>
            <person name="Bruneel O."/>
            <person name="Chandler M."/>
            <person name="Cleiss J."/>
            <person name="Duran R."/>
            <person name="Elbaz-Poulichet F."/>
            <person name="Fonknechten N."/>
            <person name="Lauga B."/>
            <person name="Mornico D."/>
            <person name="Ortet P."/>
            <person name="Schaeffer C."/>
            <person name="Siguier P."/>
            <person name="Alexander Thil Smith A."/>
            <person name="Van Dorsselaer A."/>
            <person name="Weissenbach J."/>
            <person name="Medigue C."/>
            <person name="Le Paslier D."/>
        </authorList>
    </citation>
    <scope>NUCLEOTIDE SEQUENCE</scope>
</reference>
<feature type="transmembrane region" description="Helical" evidence="1">
    <location>
        <begin position="12"/>
        <end position="36"/>
    </location>
</feature>
<dbReference type="Gene3D" id="3.30.450.40">
    <property type="match status" value="1"/>
</dbReference>
<dbReference type="SMART" id="SM00267">
    <property type="entry name" value="GGDEF"/>
    <property type="match status" value="1"/>
</dbReference>
<dbReference type="AlphaFoldDB" id="E6PP63"/>
<dbReference type="EMBL" id="CABM01000031">
    <property type="protein sequence ID" value="CBH96715.1"/>
    <property type="molecule type" value="Genomic_DNA"/>
</dbReference>
<dbReference type="InterPro" id="IPR050469">
    <property type="entry name" value="Diguanylate_Cyclase"/>
</dbReference>
<dbReference type="PANTHER" id="PTHR45138:SF9">
    <property type="entry name" value="DIGUANYLATE CYCLASE DGCM-RELATED"/>
    <property type="match status" value="1"/>
</dbReference>
<dbReference type="FunFam" id="3.30.70.270:FF:000001">
    <property type="entry name" value="Diguanylate cyclase domain protein"/>
    <property type="match status" value="1"/>
</dbReference>
<dbReference type="GO" id="GO:0005886">
    <property type="term" value="C:plasma membrane"/>
    <property type="evidence" value="ECO:0007669"/>
    <property type="project" value="TreeGrafter"/>
</dbReference>
<dbReference type="SUPFAM" id="SSF55073">
    <property type="entry name" value="Nucleotide cyclase"/>
    <property type="match status" value="1"/>
</dbReference>
<dbReference type="GO" id="GO:0043709">
    <property type="term" value="P:cell adhesion involved in single-species biofilm formation"/>
    <property type="evidence" value="ECO:0007669"/>
    <property type="project" value="TreeGrafter"/>
</dbReference>
<dbReference type="Gene3D" id="6.10.340.10">
    <property type="match status" value="1"/>
</dbReference>
<comment type="caution">
    <text evidence="3">The sequence shown here is derived from an EMBL/GenBank/DDBJ whole genome shotgun (WGS) entry which is preliminary data.</text>
</comment>
<dbReference type="SUPFAM" id="SSF55781">
    <property type="entry name" value="GAF domain-like"/>
    <property type="match status" value="1"/>
</dbReference>
<dbReference type="PANTHER" id="PTHR45138">
    <property type="entry name" value="REGULATORY COMPONENTS OF SENSORY TRANSDUCTION SYSTEM"/>
    <property type="match status" value="1"/>
</dbReference>